<accession>Q2FM97</accession>
<sequence>MNHEPVIEVTNVSIIRNQQKVLDSITFQVRKGDFFAIIGPNGAGKTTLVRAILGLIPCDTGEILLFGSPATPDTRARIGYVPQMHAFDFSFPITVHEMVLTGMMGRKSGVIRRYTHEDHAAADKALSRLSAEPLGPRPVRELSGGERQRALIARALAGNPDILILDEPTVYVDTPTEEHFYELLSSLAKEITIVMITHDIGVVSRHVNRVACLNRRLFMHESDQVAPEMISRTYGCPVDLITHGDIPHRVLERHGDHP</sequence>
<dbReference type="InterPro" id="IPR050153">
    <property type="entry name" value="Metal_Ion_Import_ABC"/>
</dbReference>
<keyword evidence="12" id="KW-1185">Reference proteome</keyword>
<reference evidence="12" key="1">
    <citation type="journal article" date="2016" name="Stand. Genomic Sci.">
        <title>Complete genome sequence of Methanospirillum hungatei type strain JF1.</title>
        <authorList>
            <person name="Gunsalus R.P."/>
            <person name="Cook L.E."/>
            <person name="Crable B."/>
            <person name="Rohlin L."/>
            <person name="McDonald E."/>
            <person name="Mouttaki H."/>
            <person name="Sieber J.R."/>
            <person name="Poweleit N."/>
            <person name="Zhou H."/>
            <person name="Lapidus A.L."/>
            <person name="Daligault H.E."/>
            <person name="Land M."/>
            <person name="Gilna P."/>
            <person name="Ivanova N."/>
            <person name="Kyrpides N."/>
            <person name="Culley D.E."/>
            <person name="McInerney M.J."/>
        </authorList>
    </citation>
    <scope>NUCLEOTIDE SEQUENCE [LARGE SCALE GENOMIC DNA]</scope>
    <source>
        <strain evidence="12">ATCC 27890 / DSM 864 / NBRC 100397 / JF-1</strain>
    </source>
</reference>
<dbReference type="SUPFAM" id="SSF52540">
    <property type="entry name" value="P-loop containing nucleoside triphosphate hydrolases"/>
    <property type="match status" value="1"/>
</dbReference>
<dbReference type="InParanoid" id="Q2FM97"/>
<dbReference type="GO" id="GO:0016887">
    <property type="term" value="F:ATP hydrolysis activity"/>
    <property type="evidence" value="ECO:0007669"/>
    <property type="project" value="InterPro"/>
</dbReference>
<evidence type="ECO:0000256" key="8">
    <source>
        <dbReference type="ARBA" id="ARBA00073649"/>
    </source>
</evidence>
<dbReference type="EnsemblBacteria" id="ABD41794">
    <property type="protein sequence ID" value="ABD41794"/>
    <property type="gene ID" value="Mhun_2087"/>
</dbReference>
<keyword evidence="3" id="KW-0547">Nucleotide-binding</keyword>
<evidence type="ECO:0000313" key="11">
    <source>
        <dbReference type="EMBL" id="ABD41794.1"/>
    </source>
</evidence>
<dbReference type="SMART" id="SM00382">
    <property type="entry name" value="AAA"/>
    <property type="match status" value="1"/>
</dbReference>
<dbReference type="OrthoDB" id="10909at2157"/>
<evidence type="ECO:0000256" key="4">
    <source>
        <dbReference type="ARBA" id="ARBA00022840"/>
    </source>
</evidence>
<dbReference type="KEGG" id="mhu:Mhun_2087"/>
<comment type="similarity">
    <text evidence="1">Belongs to the ABC transporter superfamily.</text>
</comment>
<evidence type="ECO:0000256" key="2">
    <source>
        <dbReference type="ARBA" id="ARBA00022448"/>
    </source>
</evidence>
<dbReference type="GO" id="GO:0005524">
    <property type="term" value="F:ATP binding"/>
    <property type="evidence" value="ECO:0007669"/>
    <property type="project" value="UniProtKB-KW"/>
</dbReference>
<dbReference type="PROSITE" id="PS50893">
    <property type="entry name" value="ABC_TRANSPORTER_2"/>
    <property type="match status" value="1"/>
</dbReference>
<evidence type="ECO:0000256" key="5">
    <source>
        <dbReference type="ARBA" id="ARBA00050590"/>
    </source>
</evidence>
<dbReference type="STRING" id="323259.Mhun_2087"/>
<dbReference type="eggNOG" id="arCOG00201">
    <property type="taxonomic scope" value="Archaea"/>
</dbReference>
<dbReference type="AlphaFoldDB" id="Q2FM97"/>
<dbReference type="EC" id="7.6.2.8" evidence="7"/>
<dbReference type="Gene3D" id="3.40.50.300">
    <property type="entry name" value="P-loop containing nucleotide triphosphate hydrolases"/>
    <property type="match status" value="1"/>
</dbReference>
<dbReference type="InterPro" id="IPR003439">
    <property type="entry name" value="ABC_transporter-like_ATP-bd"/>
</dbReference>
<dbReference type="InterPro" id="IPR017871">
    <property type="entry name" value="ABC_transporter-like_CS"/>
</dbReference>
<feature type="domain" description="ABC transporter" evidence="10">
    <location>
        <begin position="7"/>
        <end position="240"/>
    </location>
</feature>
<dbReference type="RefSeq" id="WP_011449053.1">
    <property type="nucleotide sequence ID" value="NC_007796.1"/>
</dbReference>
<dbReference type="Pfam" id="PF00005">
    <property type="entry name" value="ABC_tran"/>
    <property type="match status" value="1"/>
</dbReference>
<evidence type="ECO:0000256" key="1">
    <source>
        <dbReference type="ARBA" id="ARBA00005417"/>
    </source>
</evidence>
<evidence type="ECO:0000256" key="3">
    <source>
        <dbReference type="ARBA" id="ARBA00022741"/>
    </source>
</evidence>
<dbReference type="PROSITE" id="PS00211">
    <property type="entry name" value="ABC_TRANSPORTER_1"/>
    <property type="match status" value="1"/>
</dbReference>
<dbReference type="HOGENOM" id="CLU_000604_1_11_2"/>
<dbReference type="PANTHER" id="PTHR42734:SF17">
    <property type="entry name" value="METAL TRANSPORT SYSTEM ATP-BINDING PROTEIN TM_0124-RELATED"/>
    <property type="match status" value="1"/>
</dbReference>
<evidence type="ECO:0000256" key="6">
    <source>
        <dbReference type="ARBA" id="ARBA00058960"/>
    </source>
</evidence>
<comment type="catalytic activity">
    <reaction evidence="5">
        <text>an R-cob(III)alamin(out) + ATP + H2O = an R-cob(III)alamin(in) + ADP + phosphate + H(+)</text>
        <dbReference type="Rhea" id="RHEA:17873"/>
        <dbReference type="ChEBI" id="CHEBI:15377"/>
        <dbReference type="ChEBI" id="CHEBI:15378"/>
        <dbReference type="ChEBI" id="CHEBI:30616"/>
        <dbReference type="ChEBI" id="CHEBI:43474"/>
        <dbReference type="ChEBI" id="CHEBI:140785"/>
        <dbReference type="ChEBI" id="CHEBI:456216"/>
        <dbReference type="EC" id="7.6.2.8"/>
    </reaction>
</comment>
<dbReference type="Proteomes" id="UP000001941">
    <property type="component" value="Chromosome"/>
</dbReference>
<evidence type="ECO:0000259" key="10">
    <source>
        <dbReference type="PROSITE" id="PS50893"/>
    </source>
</evidence>
<name>Q2FM97_METHJ</name>
<proteinExistence type="inferred from homology"/>
<dbReference type="CDD" id="cd03235">
    <property type="entry name" value="ABC_Metallic_Cations"/>
    <property type="match status" value="1"/>
</dbReference>
<comment type="function">
    <text evidence="6">Required for corrinoid utilization. Probably part of the ABC transporter complex BtuCDF involved in cobalamin (vitamin B12) import. Probably responsible for energy coupling to the transport system.</text>
</comment>
<gene>
    <name evidence="11" type="ordered locus">Mhun_2087</name>
</gene>
<dbReference type="GeneID" id="3923511"/>
<organism evidence="11 12">
    <name type="scientific">Methanospirillum hungatei JF-1 (strain ATCC 27890 / DSM 864 / NBRC 100397 / JF-1)</name>
    <dbReference type="NCBI Taxonomy" id="323259"/>
    <lineage>
        <taxon>Archaea</taxon>
        <taxon>Methanobacteriati</taxon>
        <taxon>Methanobacteriota</taxon>
        <taxon>Stenosarchaea group</taxon>
        <taxon>Methanomicrobia</taxon>
        <taxon>Methanomicrobiales</taxon>
        <taxon>Methanospirillaceae</taxon>
        <taxon>Methanospirillum</taxon>
    </lineage>
</organism>
<dbReference type="GO" id="GO:0015420">
    <property type="term" value="F:ABC-type vitamin B12 transporter activity"/>
    <property type="evidence" value="ECO:0007669"/>
    <property type="project" value="UniProtKB-EC"/>
</dbReference>
<dbReference type="PANTHER" id="PTHR42734">
    <property type="entry name" value="METAL TRANSPORT SYSTEM ATP-BINDING PROTEIN TM_0124-RELATED"/>
    <property type="match status" value="1"/>
</dbReference>
<keyword evidence="4" id="KW-0067">ATP-binding</keyword>
<protein>
    <recommendedName>
        <fullName evidence="8">Cobalamin import ATP-binding protein BtuD</fullName>
        <ecNumber evidence="7">7.6.2.8</ecNumber>
    </recommendedName>
    <alternativeName>
        <fullName evidence="9">Vitamin B12-transporting ATPase</fullName>
    </alternativeName>
</protein>
<dbReference type="InterPro" id="IPR027417">
    <property type="entry name" value="P-loop_NTPase"/>
</dbReference>
<dbReference type="EMBL" id="CP000254">
    <property type="protein sequence ID" value="ABD41794.1"/>
    <property type="molecule type" value="Genomic_DNA"/>
</dbReference>
<keyword evidence="2" id="KW-0813">Transport</keyword>
<evidence type="ECO:0000313" key="12">
    <source>
        <dbReference type="Proteomes" id="UP000001941"/>
    </source>
</evidence>
<evidence type="ECO:0000256" key="7">
    <source>
        <dbReference type="ARBA" id="ARBA00066387"/>
    </source>
</evidence>
<dbReference type="FunFam" id="3.40.50.300:FF:000134">
    <property type="entry name" value="Iron-enterobactin ABC transporter ATP-binding protein"/>
    <property type="match status" value="1"/>
</dbReference>
<evidence type="ECO:0000256" key="9">
    <source>
        <dbReference type="ARBA" id="ARBA00077139"/>
    </source>
</evidence>
<dbReference type="InterPro" id="IPR003593">
    <property type="entry name" value="AAA+_ATPase"/>
</dbReference>